<dbReference type="HOGENOM" id="CLU_1456021_0_0_1"/>
<reference evidence="1" key="2">
    <citation type="submission" date="2015-06" db="UniProtKB">
        <authorList>
            <consortium name="EnsemblMetazoa"/>
        </authorList>
    </citation>
    <scope>IDENTIFICATION</scope>
</reference>
<accession>T1H0K3</accession>
<dbReference type="EMBL" id="CAQQ02386600">
    <property type="status" value="NOT_ANNOTATED_CDS"/>
    <property type="molecule type" value="Genomic_DNA"/>
</dbReference>
<evidence type="ECO:0000313" key="2">
    <source>
        <dbReference type="Proteomes" id="UP000015102"/>
    </source>
</evidence>
<dbReference type="EnsemblMetazoa" id="MESCA009683-RA">
    <property type="protein sequence ID" value="MESCA009683-PA"/>
    <property type="gene ID" value="MESCA009683"/>
</dbReference>
<name>T1H0K3_MEGSC</name>
<dbReference type="EMBL" id="CAQQ02386601">
    <property type="status" value="NOT_ANNOTATED_CDS"/>
    <property type="molecule type" value="Genomic_DNA"/>
</dbReference>
<evidence type="ECO:0000313" key="1">
    <source>
        <dbReference type="EnsemblMetazoa" id="MESCA009683-PA"/>
    </source>
</evidence>
<organism evidence="1 2">
    <name type="scientific">Megaselia scalaris</name>
    <name type="common">Humpbacked fly</name>
    <name type="synonym">Phora scalaris</name>
    <dbReference type="NCBI Taxonomy" id="36166"/>
    <lineage>
        <taxon>Eukaryota</taxon>
        <taxon>Metazoa</taxon>
        <taxon>Ecdysozoa</taxon>
        <taxon>Arthropoda</taxon>
        <taxon>Hexapoda</taxon>
        <taxon>Insecta</taxon>
        <taxon>Pterygota</taxon>
        <taxon>Neoptera</taxon>
        <taxon>Endopterygota</taxon>
        <taxon>Diptera</taxon>
        <taxon>Brachycera</taxon>
        <taxon>Muscomorpha</taxon>
        <taxon>Platypezoidea</taxon>
        <taxon>Phoridae</taxon>
        <taxon>Megaseliini</taxon>
        <taxon>Megaselia</taxon>
    </lineage>
</organism>
<keyword evidence="2" id="KW-1185">Reference proteome</keyword>
<protein>
    <submittedName>
        <fullName evidence="1">Uncharacterized protein</fullName>
    </submittedName>
</protein>
<reference evidence="2" key="1">
    <citation type="submission" date="2013-02" db="EMBL/GenBank/DDBJ databases">
        <authorList>
            <person name="Hughes D."/>
        </authorList>
    </citation>
    <scope>NUCLEOTIDE SEQUENCE</scope>
    <source>
        <strain>Durham</strain>
        <strain evidence="2">NC isolate 2 -- Noor lab</strain>
    </source>
</reference>
<dbReference type="AlphaFoldDB" id="T1H0K3"/>
<dbReference type="Proteomes" id="UP000015102">
    <property type="component" value="Unassembled WGS sequence"/>
</dbReference>
<proteinExistence type="predicted"/>
<sequence>MIWSYSLETYSVFNIKSLILPYPNFQKLPLNWQVPDTRLDCKAGHFCGICNTTFGYCLGKQSSNKFLAYERHLGKKLFEKIDFGIKSEMPITILIWKLSPFRKLFDEMIISIIGTGFYKKMDEYKVDVLVNHIGNKPEDLGISFSKLIFPMQMYAFAIVLSTSPIPGLNTLIDIEDRHNKRNNGRS</sequence>